<dbReference type="RefSeq" id="WP_140518875.1">
    <property type="nucleotide sequence ID" value="NZ_JACBKC010000011.1"/>
</dbReference>
<evidence type="ECO:0000313" key="1">
    <source>
        <dbReference type="EMBL" id="TPH00777.1"/>
    </source>
</evidence>
<sequence>MRGKIRFKAPQNICLYTEYSEETILFFQQLHALSRRYKVVEIDFSNTEKVSTLASLVMLSHLHYIQLYKGNKRAVILNCQKSSIYHSFFENTLFLKAFEQGCYVSAGKTSVIFPFKTYSVLSIAECRSMLSDYVRSFKDELKNELLKFYLESDINQFFSDLLLTITEVLQNITHHAYPADENPFVATSDSLLKKTDLFKLKLFWCTLWYDDRQHSIVFALYDLGIGLVNSYLHYSSRPDYELNRLARLTKVQVFDEILKAGSSRFFGSGRGNGLDAIFNTSMKLSDISLMLLSEKIRCERTFLGNQYTLFPYSLPGTAIEWNFKLRK</sequence>
<reference evidence="1 2" key="1">
    <citation type="submission" date="2019-01" db="EMBL/GenBank/DDBJ databases">
        <title>Comparative genomic analysis identifies haemin-independent Haemophilus haemolyticus: a formal re-classification of Haemophilus intermedius.</title>
        <authorList>
            <person name="Harris T.M."/>
            <person name="Price E.P."/>
            <person name="Sarovich D.S."/>
            <person name="Norskov-Lauritsen N."/>
            <person name="Beissbarth J."/>
            <person name="Chang A.B."/>
            <person name="Smith-Vaughan H.C."/>
        </authorList>
    </citation>
    <scope>NUCLEOTIDE SEQUENCE [LARGE SCALE GENOMIC DNA]</scope>
    <source>
        <strain evidence="1 2">PN24</strain>
    </source>
</reference>
<accession>A0A502JY97</accession>
<dbReference type="Proteomes" id="UP000317926">
    <property type="component" value="Unassembled WGS sequence"/>
</dbReference>
<comment type="caution">
    <text evidence="1">The sequence shown here is derived from an EMBL/GenBank/DDBJ whole genome shotgun (WGS) entry which is preliminary data.</text>
</comment>
<organism evidence="1 2">
    <name type="scientific">Haemophilus haemolyticus</name>
    <dbReference type="NCBI Taxonomy" id="726"/>
    <lineage>
        <taxon>Bacteria</taxon>
        <taxon>Pseudomonadati</taxon>
        <taxon>Pseudomonadota</taxon>
        <taxon>Gammaproteobacteria</taxon>
        <taxon>Pasteurellales</taxon>
        <taxon>Pasteurellaceae</taxon>
        <taxon>Haemophilus</taxon>
    </lineage>
</organism>
<name>A0A502JY97_HAEHA</name>
<dbReference type="AlphaFoldDB" id="A0A502JY97"/>
<gene>
    <name evidence="1" type="ORF">EUX55_02900</name>
</gene>
<protein>
    <submittedName>
        <fullName evidence="1">Uncharacterized protein</fullName>
    </submittedName>
</protein>
<dbReference type="EMBL" id="SDPK01000011">
    <property type="protein sequence ID" value="TPH00777.1"/>
    <property type="molecule type" value="Genomic_DNA"/>
</dbReference>
<evidence type="ECO:0000313" key="2">
    <source>
        <dbReference type="Proteomes" id="UP000317926"/>
    </source>
</evidence>
<proteinExistence type="predicted"/>